<keyword evidence="1" id="KW-1185">Reference proteome</keyword>
<accession>A0ABM1QKM2</accession>
<evidence type="ECO:0000313" key="2">
    <source>
        <dbReference type="RefSeq" id="XP_019087310.1"/>
    </source>
</evidence>
<name>A0ABM1QKM2_CAMSA</name>
<gene>
    <name evidence="2" type="primary">LOC109127230</name>
</gene>
<organism evidence="1 2">
    <name type="scientific">Camelina sativa</name>
    <name type="common">False flax</name>
    <name type="synonym">Myagrum sativum</name>
    <dbReference type="NCBI Taxonomy" id="90675"/>
    <lineage>
        <taxon>Eukaryota</taxon>
        <taxon>Viridiplantae</taxon>
        <taxon>Streptophyta</taxon>
        <taxon>Embryophyta</taxon>
        <taxon>Tracheophyta</taxon>
        <taxon>Spermatophyta</taxon>
        <taxon>Magnoliopsida</taxon>
        <taxon>eudicotyledons</taxon>
        <taxon>Gunneridae</taxon>
        <taxon>Pentapetalae</taxon>
        <taxon>rosids</taxon>
        <taxon>malvids</taxon>
        <taxon>Brassicales</taxon>
        <taxon>Brassicaceae</taxon>
        <taxon>Camelineae</taxon>
        <taxon>Camelina</taxon>
    </lineage>
</organism>
<dbReference type="GeneID" id="109127230"/>
<proteinExistence type="predicted"/>
<protein>
    <submittedName>
        <fullName evidence="2">Uncharacterized protein LOC109127230</fullName>
    </submittedName>
</protein>
<dbReference type="RefSeq" id="XP_019087310.1">
    <property type="nucleotide sequence ID" value="XM_019231765.1"/>
</dbReference>
<dbReference type="Proteomes" id="UP000694864">
    <property type="component" value="Chromosome 11"/>
</dbReference>
<reference evidence="2" key="2">
    <citation type="submission" date="2025-08" db="UniProtKB">
        <authorList>
            <consortium name="RefSeq"/>
        </authorList>
    </citation>
    <scope>IDENTIFICATION</scope>
    <source>
        <tissue evidence="2">Leaf</tissue>
    </source>
</reference>
<sequence length="69" mass="7932">MHAFVSGVDYFAAVEDAEYSALMPPSEPFSSIMNRVPPLRCGRSRRMMQTARSEEREAKRRCIVVHLFL</sequence>
<evidence type="ECO:0000313" key="1">
    <source>
        <dbReference type="Proteomes" id="UP000694864"/>
    </source>
</evidence>
<reference evidence="1" key="1">
    <citation type="journal article" date="2014" name="Nat. Commun.">
        <title>The emerging biofuel crop Camelina sativa retains a highly undifferentiated hexaploid genome structure.</title>
        <authorList>
            <person name="Kagale S."/>
            <person name="Koh C."/>
            <person name="Nixon J."/>
            <person name="Bollina V."/>
            <person name="Clarke W.E."/>
            <person name="Tuteja R."/>
            <person name="Spillane C."/>
            <person name="Robinson S.J."/>
            <person name="Links M.G."/>
            <person name="Clarke C."/>
            <person name="Higgins E.E."/>
            <person name="Huebert T."/>
            <person name="Sharpe A.G."/>
            <person name="Parkin I.A."/>
        </authorList>
    </citation>
    <scope>NUCLEOTIDE SEQUENCE [LARGE SCALE GENOMIC DNA]</scope>
    <source>
        <strain evidence="1">cv. DH55</strain>
    </source>
</reference>